<feature type="region of interest" description="Disordered" evidence="1">
    <location>
        <begin position="1"/>
        <end position="78"/>
    </location>
</feature>
<sequence>REQSTSSDTSTAAQQNYTGIRITFLPPPSSLRHPIPPLTRASVLSSRSSSNGDHHLLSSGPTRPPPPMLPEPRICLDP</sequence>
<evidence type="ECO:0000256" key="1">
    <source>
        <dbReference type="SAM" id="MobiDB-lite"/>
    </source>
</evidence>
<dbReference type="EnsemblPlants" id="AET5Gv20435200.6">
    <property type="protein sequence ID" value="AET5Gv20435200.6"/>
    <property type="gene ID" value="AET5Gv20435200"/>
</dbReference>
<reference evidence="2" key="5">
    <citation type="journal article" date="2021" name="G3 (Bethesda)">
        <title>Aegilops tauschii genome assembly Aet v5.0 features greater sequence contiguity and improved annotation.</title>
        <authorList>
            <person name="Wang L."/>
            <person name="Zhu T."/>
            <person name="Rodriguez J.C."/>
            <person name="Deal K.R."/>
            <person name="Dubcovsky J."/>
            <person name="McGuire P.E."/>
            <person name="Lux T."/>
            <person name="Spannagl M."/>
            <person name="Mayer K.F.X."/>
            <person name="Baldrich P."/>
            <person name="Meyers B.C."/>
            <person name="Huo N."/>
            <person name="Gu Y.Q."/>
            <person name="Zhou H."/>
            <person name="Devos K.M."/>
            <person name="Bennetzen J.L."/>
            <person name="Unver T."/>
            <person name="Budak H."/>
            <person name="Gulick P.J."/>
            <person name="Galiba G."/>
            <person name="Kalapos B."/>
            <person name="Nelson D.R."/>
            <person name="Li P."/>
            <person name="You F.M."/>
            <person name="Luo M.C."/>
            <person name="Dvorak J."/>
        </authorList>
    </citation>
    <scope>NUCLEOTIDE SEQUENCE [LARGE SCALE GENOMIC DNA]</scope>
    <source>
        <strain evidence="2">cv. AL8/78</strain>
    </source>
</reference>
<feature type="compositionally biased region" description="Pro residues" evidence="1">
    <location>
        <begin position="25"/>
        <end position="37"/>
    </location>
</feature>
<reference evidence="2" key="3">
    <citation type="journal article" date="2017" name="Nature">
        <title>Genome sequence of the progenitor of the wheat D genome Aegilops tauschii.</title>
        <authorList>
            <person name="Luo M.C."/>
            <person name="Gu Y.Q."/>
            <person name="Puiu D."/>
            <person name="Wang H."/>
            <person name="Twardziok S.O."/>
            <person name="Deal K.R."/>
            <person name="Huo N."/>
            <person name="Zhu T."/>
            <person name="Wang L."/>
            <person name="Wang Y."/>
            <person name="McGuire P.E."/>
            <person name="Liu S."/>
            <person name="Long H."/>
            <person name="Ramasamy R.K."/>
            <person name="Rodriguez J.C."/>
            <person name="Van S.L."/>
            <person name="Yuan L."/>
            <person name="Wang Z."/>
            <person name="Xia Z."/>
            <person name="Xiao L."/>
            <person name="Anderson O.D."/>
            <person name="Ouyang S."/>
            <person name="Liang Y."/>
            <person name="Zimin A.V."/>
            <person name="Pertea G."/>
            <person name="Qi P."/>
            <person name="Bennetzen J.L."/>
            <person name="Dai X."/>
            <person name="Dawson M.W."/>
            <person name="Muller H.G."/>
            <person name="Kugler K."/>
            <person name="Rivarola-Duarte L."/>
            <person name="Spannagl M."/>
            <person name="Mayer K.F.X."/>
            <person name="Lu F.H."/>
            <person name="Bevan M.W."/>
            <person name="Leroy P."/>
            <person name="Li P."/>
            <person name="You F.M."/>
            <person name="Sun Q."/>
            <person name="Liu Z."/>
            <person name="Lyons E."/>
            <person name="Wicker T."/>
            <person name="Salzberg S.L."/>
            <person name="Devos K.M."/>
            <person name="Dvorak J."/>
        </authorList>
    </citation>
    <scope>NUCLEOTIDE SEQUENCE [LARGE SCALE GENOMIC DNA]</scope>
    <source>
        <strain evidence="2">cv. AL8/78</strain>
    </source>
</reference>
<organism evidence="2 3">
    <name type="scientific">Aegilops tauschii subsp. strangulata</name>
    <name type="common">Goatgrass</name>
    <dbReference type="NCBI Taxonomy" id="200361"/>
    <lineage>
        <taxon>Eukaryota</taxon>
        <taxon>Viridiplantae</taxon>
        <taxon>Streptophyta</taxon>
        <taxon>Embryophyta</taxon>
        <taxon>Tracheophyta</taxon>
        <taxon>Spermatophyta</taxon>
        <taxon>Magnoliopsida</taxon>
        <taxon>Liliopsida</taxon>
        <taxon>Poales</taxon>
        <taxon>Poaceae</taxon>
        <taxon>BOP clade</taxon>
        <taxon>Pooideae</taxon>
        <taxon>Triticodae</taxon>
        <taxon>Triticeae</taxon>
        <taxon>Triticinae</taxon>
        <taxon>Aegilops</taxon>
    </lineage>
</organism>
<reference evidence="2" key="4">
    <citation type="submission" date="2019-03" db="UniProtKB">
        <authorList>
            <consortium name="EnsemblPlants"/>
        </authorList>
    </citation>
    <scope>IDENTIFICATION</scope>
</reference>
<protein>
    <submittedName>
        <fullName evidence="2">Uncharacterized protein</fullName>
    </submittedName>
</protein>
<keyword evidence="3" id="KW-1185">Reference proteome</keyword>
<reference evidence="3" key="1">
    <citation type="journal article" date="2014" name="Science">
        <title>Ancient hybridizations among the ancestral genomes of bread wheat.</title>
        <authorList>
            <consortium name="International Wheat Genome Sequencing Consortium,"/>
            <person name="Marcussen T."/>
            <person name="Sandve S.R."/>
            <person name="Heier L."/>
            <person name="Spannagl M."/>
            <person name="Pfeifer M."/>
            <person name="Jakobsen K.S."/>
            <person name="Wulff B.B."/>
            <person name="Steuernagel B."/>
            <person name="Mayer K.F."/>
            <person name="Olsen O.A."/>
        </authorList>
    </citation>
    <scope>NUCLEOTIDE SEQUENCE [LARGE SCALE GENOMIC DNA]</scope>
    <source>
        <strain evidence="3">cv. AL8/78</strain>
    </source>
</reference>
<evidence type="ECO:0000313" key="3">
    <source>
        <dbReference type="Proteomes" id="UP000015105"/>
    </source>
</evidence>
<dbReference type="Gramene" id="AET5Gv20435200.6">
    <property type="protein sequence ID" value="AET5Gv20435200.6"/>
    <property type="gene ID" value="AET5Gv20435200"/>
</dbReference>
<accession>A0A453KJC9</accession>
<dbReference type="Proteomes" id="UP000015105">
    <property type="component" value="Chromosome 5D"/>
</dbReference>
<dbReference type="AlphaFoldDB" id="A0A453KJC9"/>
<feature type="compositionally biased region" description="Low complexity" evidence="1">
    <location>
        <begin position="1"/>
        <end position="15"/>
    </location>
</feature>
<evidence type="ECO:0000313" key="2">
    <source>
        <dbReference type="EnsemblPlants" id="AET5Gv20435200.6"/>
    </source>
</evidence>
<name>A0A453KJC9_AEGTS</name>
<reference evidence="3" key="2">
    <citation type="journal article" date="2017" name="Nat. Plants">
        <title>The Aegilops tauschii genome reveals multiple impacts of transposons.</title>
        <authorList>
            <person name="Zhao G."/>
            <person name="Zou C."/>
            <person name="Li K."/>
            <person name="Wang K."/>
            <person name="Li T."/>
            <person name="Gao L."/>
            <person name="Zhang X."/>
            <person name="Wang H."/>
            <person name="Yang Z."/>
            <person name="Liu X."/>
            <person name="Jiang W."/>
            <person name="Mao L."/>
            <person name="Kong X."/>
            <person name="Jiao Y."/>
            <person name="Jia J."/>
        </authorList>
    </citation>
    <scope>NUCLEOTIDE SEQUENCE [LARGE SCALE GENOMIC DNA]</scope>
    <source>
        <strain evidence="3">cv. AL8/78</strain>
    </source>
</reference>
<proteinExistence type="predicted"/>